<gene>
    <name evidence="1" type="ORF">ABVT43_03165</name>
</gene>
<dbReference type="RefSeq" id="WP_353873668.1">
    <property type="nucleotide sequence ID" value="NZ_JBEVCJ010000002.1"/>
</dbReference>
<name>A0ABV2BQB6_9GAMM</name>
<reference evidence="1 2" key="1">
    <citation type="submission" date="2024-06" db="EMBL/GenBank/DDBJ databases">
        <authorList>
            <person name="Li F."/>
        </authorList>
    </citation>
    <scope>NUCLEOTIDE SEQUENCE [LARGE SCALE GENOMIC DNA]</scope>
    <source>
        <strain evidence="1 2">GXAS 311</strain>
    </source>
</reference>
<comment type="caution">
    <text evidence="1">The sequence shown here is derived from an EMBL/GenBank/DDBJ whole genome shotgun (WGS) entry which is preliminary data.</text>
</comment>
<organism evidence="1 2">
    <name type="scientific">Aliikangiella maris</name>
    <dbReference type="NCBI Taxonomy" id="3162458"/>
    <lineage>
        <taxon>Bacteria</taxon>
        <taxon>Pseudomonadati</taxon>
        <taxon>Pseudomonadota</taxon>
        <taxon>Gammaproteobacteria</taxon>
        <taxon>Oceanospirillales</taxon>
        <taxon>Pleioneaceae</taxon>
        <taxon>Aliikangiella</taxon>
    </lineage>
</organism>
<evidence type="ECO:0000313" key="2">
    <source>
        <dbReference type="Proteomes" id="UP001548189"/>
    </source>
</evidence>
<keyword evidence="2" id="KW-1185">Reference proteome</keyword>
<dbReference type="InterPro" id="IPR021974">
    <property type="entry name" value="DUF3581"/>
</dbReference>
<dbReference type="Pfam" id="PF12119">
    <property type="entry name" value="DUF3581"/>
    <property type="match status" value="1"/>
</dbReference>
<dbReference type="EMBL" id="JBEVCJ010000002">
    <property type="protein sequence ID" value="MET1254119.1"/>
    <property type="molecule type" value="Genomic_DNA"/>
</dbReference>
<evidence type="ECO:0000313" key="1">
    <source>
        <dbReference type="EMBL" id="MET1254119.1"/>
    </source>
</evidence>
<sequence length="240" mass="27068">MFVDRYFESSANGINISKVQGSDFAKIIAGDFNPLHDIDNTRFCVPGDLLFAVVLRQCGVSQSMSFHFKEMLGGDVGLQIHQTEQQIQVIGENDKNYLNADISGDSTQNGAFVETLIHNYVAFSGETFPNILVRLMKNEGVMINVEKPMVIYENMQLTFSRFTTAGPDVVLKEHYLEVNGKRGKVIMQFDLNVDGETIGQGKKQILLSGLRPFEQDKIDWLVDFYANRKSNYLKEHAAKE</sequence>
<protein>
    <submittedName>
        <fullName evidence="1">DUF3581 family protein</fullName>
    </submittedName>
</protein>
<dbReference type="Proteomes" id="UP001548189">
    <property type="component" value="Unassembled WGS sequence"/>
</dbReference>
<accession>A0ABV2BQB6</accession>
<proteinExistence type="predicted"/>